<dbReference type="Gene3D" id="3.40.720.10">
    <property type="entry name" value="Alkaline Phosphatase, subunit A"/>
    <property type="match status" value="2"/>
</dbReference>
<dbReference type="InterPro" id="IPR050738">
    <property type="entry name" value="Sulfatase"/>
</dbReference>
<evidence type="ECO:0000256" key="1">
    <source>
        <dbReference type="ARBA" id="ARBA00008779"/>
    </source>
</evidence>
<accession>A0A2N4UAB1</accession>
<dbReference type="OrthoDB" id="9766107at2"/>
<dbReference type="EMBL" id="PDNW01000001">
    <property type="protein sequence ID" value="PLC51964.1"/>
    <property type="molecule type" value="Genomic_DNA"/>
</dbReference>
<protein>
    <submittedName>
        <fullName evidence="3">Arylsulfatase</fullName>
    </submittedName>
</protein>
<sequence length="774" mass="82496">MAIRRWKDSCRCVGGSDLTVAFHGSLLRFRALESGGGTCCGIVAALETNLNKTIPALFTAGLTALVLTGCNSGSGSSQDSARGPQGPNILFVIMDDVGIDQMKVFGYGGTIGPDLPNINAVAHAGVRFRNTWSMPECSPGRAAFFVGRYPVRTGINQAIGPNDLATSQLSPYDMTTPKLLKKANYESAMFGKFHLAGPENNEAENATPSTLGWDRFYGWVGGLPGSIDTSAGGAAPTNSHMCGFIPGELAKGGARTGACYQPDNSCSVITRTSPDQDAAGLQCLASGGILVPDATCGIPPASLDFTRQNGYYVSPLVSIENGDVEVVPLTDARARGYRTTIETDAAIDWIKSRPSDRAWMATVSYSAAHTPWQQPPKKLLAGHVGPLDHLTCTDSTLDTRLIQDRMTEALDTEFGRLLVETGLAKRGQDGSLDYDPKATNTVIVIVGDNGSLAAAVKLPFDLTRAKGTAYQTGVWDPLIIAGPQVVQPDREVDHMVNTVDLFQFFGELAGLDVHKEVPRTVDSVGILPYLTDSGQGSLRTINFTMGGLNEQANGGRNGPCVISTACTVIPTSKSVCQDNQGVWWGAGHTDSSVLANPDGDGYLSCAAVNQARYKNGDSLLNLVPESSVAIRNDRYKLVRNSSEDYVPATDSFAMEIVDGLYEINQAAPTPLLDTADRDLLPGANAETLAVYNELRTKLEDILASEPECPGDGNMDGVVNGEDLGNWARIAHAWGMSSVYDFVTGEFRDGKTDNRDETIIQANLGKTCERTHAVY</sequence>
<dbReference type="SUPFAM" id="SSF53649">
    <property type="entry name" value="Alkaline phosphatase-like"/>
    <property type="match status" value="1"/>
</dbReference>
<name>A0A2N4UAB1_9BURK</name>
<dbReference type="PANTHER" id="PTHR42693">
    <property type="entry name" value="ARYLSULFATASE FAMILY MEMBER"/>
    <property type="match status" value="1"/>
</dbReference>
<dbReference type="AlphaFoldDB" id="A0A2N4UAB1"/>
<comment type="caution">
    <text evidence="3">The sequence shown here is derived from an EMBL/GenBank/DDBJ whole genome shotgun (WGS) entry which is preliminary data.</text>
</comment>
<dbReference type="Proteomes" id="UP000234190">
    <property type="component" value="Unassembled WGS sequence"/>
</dbReference>
<dbReference type="InterPro" id="IPR017850">
    <property type="entry name" value="Alkaline_phosphatase_core_sf"/>
</dbReference>
<gene>
    <name evidence="3" type="ORF">CR159_02130</name>
</gene>
<dbReference type="Pfam" id="PF00884">
    <property type="entry name" value="Sulfatase"/>
    <property type="match status" value="1"/>
</dbReference>
<evidence type="ECO:0000259" key="2">
    <source>
        <dbReference type="Pfam" id="PF00884"/>
    </source>
</evidence>
<feature type="domain" description="Sulfatase N-terminal" evidence="2">
    <location>
        <begin position="87"/>
        <end position="376"/>
    </location>
</feature>
<keyword evidence="4" id="KW-1185">Reference proteome</keyword>
<evidence type="ECO:0000313" key="3">
    <source>
        <dbReference type="EMBL" id="PLC51964.1"/>
    </source>
</evidence>
<dbReference type="PANTHER" id="PTHR42693:SF33">
    <property type="entry name" value="ARYLSULFATASE"/>
    <property type="match status" value="1"/>
</dbReference>
<dbReference type="PROSITE" id="PS00018">
    <property type="entry name" value="EF_HAND_1"/>
    <property type="match status" value="1"/>
</dbReference>
<dbReference type="GO" id="GO:0004065">
    <property type="term" value="F:arylsulfatase activity"/>
    <property type="evidence" value="ECO:0007669"/>
    <property type="project" value="TreeGrafter"/>
</dbReference>
<organism evidence="3 4">
    <name type="scientific">Pollutimonas subterranea</name>
    <dbReference type="NCBI Taxonomy" id="2045210"/>
    <lineage>
        <taxon>Bacteria</taxon>
        <taxon>Pseudomonadati</taxon>
        <taxon>Pseudomonadota</taxon>
        <taxon>Betaproteobacteria</taxon>
        <taxon>Burkholderiales</taxon>
        <taxon>Alcaligenaceae</taxon>
        <taxon>Pollutimonas</taxon>
    </lineage>
</organism>
<proteinExistence type="inferred from homology"/>
<evidence type="ECO:0000313" key="4">
    <source>
        <dbReference type="Proteomes" id="UP000234190"/>
    </source>
</evidence>
<dbReference type="InterPro" id="IPR000917">
    <property type="entry name" value="Sulfatase_N"/>
</dbReference>
<comment type="similarity">
    <text evidence="1">Belongs to the sulfatase family.</text>
</comment>
<dbReference type="InterPro" id="IPR018247">
    <property type="entry name" value="EF_Hand_1_Ca_BS"/>
</dbReference>
<reference evidence="3 4" key="1">
    <citation type="submission" date="2017-10" db="EMBL/GenBank/DDBJ databases">
        <title>Two draft genome sequences of Pusillimonas sp. strains isolated from a nitrate- and radionuclide-contaminated groundwater in Russia.</title>
        <authorList>
            <person name="Grouzdev D.S."/>
            <person name="Tourova T.P."/>
            <person name="Goeva M.A."/>
            <person name="Babich T.L."/>
            <person name="Sokolova D.S."/>
            <person name="Abdullin R."/>
            <person name="Poltaraus A.B."/>
            <person name="Toshchakov S.V."/>
            <person name="Nazina T.N."/>
        </authorList>
    </citation>
    <scope>NUCLEOTIDE SEQUENCE [LARGE SCALE GENOMIC DNA]</scope>
    <source>
        <strain evidence="3 4">JR1/69-3-13</strain>
    </source>
</reference>